<name>A0A8S5S6S6_9CAUD</name>
<dbReference type="EMBL" id="BK032541">
    <property type="protein sequence ID" value="DAF46640.1"/>
    <property type="molecule type" value="Genomic_DNA"/>
</dbReference>
<organism evidence="1">
    <name type="scientific">Siphoviridae sp. ctqwY3</name>
    <dbReference type="NCBI Taxonomy" id="2827951"/>
    <lineage>
        <taxon>Viruses</taxon>
        <taxon>Duplodnaviria</taxon>
        <taxon>Heunggongvirae</taxon>
        <taxon>Uroviricota</taxon>
        <taxon>Caudoviricetes</taxon>
    </lineage>
</organism>
<proteinExistence type="predicted"/>
<reference evidence="1" key="1">
    <citation type="journal article" date="2021" name="Proc. Natl. Acad. Sci. U.S.A.">
        <title>A Catalog of Tens of Thousands of Viruses from Human Metagenomes Reveals Hidden Associations with Chronic Diseases.</title>
        <authorList>
            <person name="Tisza M.J."/>
            <person name="Buck C.B."/>
        </authorList>
    </citation>
    <scope>NUCLEOTIDE SEQUENCE</scope>
    <source>
        <strain evidence="1">CtqwY3</strain>
    </source>
</reference>
<accession>A0A8S5S6S6</accession>
<evidence type="ECO:0000313" key="1">
    <source>
        <dbReference type="EMBL" id="DAF46640.1"/>
    </source>
</evidence>
<protein>
    <submittedName>
        <fullName evidence="1">Uncharacterized protein</fullName>
    </submittedName>
</protein>
<sequence>MSSIPKTEPLFDIIKSRTIKISKIKNKEERKYWREMKRIHEIPQIFLSNKEIDTILRGAIKENKLK</sequence>